<name>A0A7M5TX97_9CNID</name>
<dbReference type="GeneID" id="136807712"/>
<dbReference type="RefSeq" id="XP_066920416.1">
    <property type="nucleotide sequence ID" value="XM_067064315.1"/>
</dbReference>
<feature type="compositionally biased region" description="Low complexity" evidence="2">
    <location>
        <begin position="465"/>
        <end position="483"/>
    </location>
</feature>
<protein>
    <submittedName>
        <fullName evidence="3">Uncharacterized protein</fullName>
    </submittedName>
</protein>
<feature type="compositionally biased region" description="Polar residues" evidence="2">
    <location>
        <begin position="496"/>
        <end position="505"/>
    </location>
</feature>
<dbReference type="EnsemblMetazoa" id="CLYHEMT003333.2">
    <property type="protein sequence ID" value="CLYHEMP003333.2"/>
    <property type="gene ID" value="CLYHEMG003333"/>
</dbReference>
<proteinExistence type="predicted"/>
<evidence type="ECO:0000313" key="3">
    <source>
        <dbReference type="EnsemblMetazoa" id="CLYHEMP003333.2"/>
    </source>
</evidence>
<evidence type="ECO:0000256" key="2">
    <source>
        <dbReference type="SAM" id="MobiDB-lite"/>
    </source>
</evidence>
<sequence length="598" mass="67583">MSGPEDGFPYNSIIRETDLRELKETDLLDYEDDFQEANLTLYDFIDEESMNQLNKNKDMPYLPREKEAKADKLSDNRNMESSTLDIKELRSTDISKIAAIKETDLCSNDDDSSTDVEQRSQEESVSLSSGDTLGHNDEDSELWNLDNAESVSLSTDSGIINEDCSKLHLDLDYNHFNSAAIKFQDLESDFFDTDCEAMDKSPTDDCFETNRGETKDIVRFQDIESDFFETDCEGVDTNTNDNTVKFQDIESDFFDEDDEISPSSLALKNKTKTTVAGSSKKEPCEIDQQKQILTRLTSAKDKRATMTNSLLRTTIEELERALSNSNTLLIKRDKKIQDLRKHNNELKKSLSEELENSAQLKLLLLEKEAVVSEKEAKIASYQTECERLNQEITDLRLYQLNNMEDFSISCDPSNLDNSVETDLLGDQDITSSPNVKKKSLNRNQSSCSRQETPICKSKRMSSPDTTSQQKTSPFTTSTTPKSTIASNIKTRPGALSKSSPASPMSPQGGKVGNNPDNVSSTELHARLQMKFMRDAFFYYMIGFHSDEQINAILAILDYGDKRQDFVLEAHKLKKNGKKFNVSKVSTRGLTFVQDIQPK</sequence>
<keyword evidence="4" id="KW-1185">Reference proteome</keyword>
<feature type="region of interest" description="Disordered" evidence="2">
    <location>
        <begin position="424"/>
        <end position="519"/>
    </location>
</feature>
<dbReference type="RefSeq" id="XP_066920419.1">
    <property type="nucleotide sequence ID" value="XM_067064318.1"/>
</dbReference>
<dbReference type="OrthoDB" id="5983382at2759"/>
<dbReference type="RefSeq" id="XP_066920418.1">
    <property type="nucleotide sequence ID" value="XM_067064317.1"/>
</dbReference>
<evidence type="ECO:0000313" key="4">
    <source>
        <dbReference type="Proteomes" id="UP000594262"/>
    </source>
</evidence>
<evidence type="ECO:0000256" key="1">
    <source>
        <dbReference type="SAM" id="Coils"/>
    </source>
</evidence>
<keyword evidence="1" id="KW-0175">Coiled coil</keyword>
<accession>A0A7M5TX97</accession>
<organism evidence="3 4">
    <name type="scientific">Clytia hemisphaerica</name>
    <dbReference type="NCBI Taxonomy" id="252671"/>
    <lineage>
        <taxon>Eukaryota</taxon>
        <taxon>Metazoa</taxon>
        <taxon>Cnidaria</taxon>
        <taxon>Hydrozoa</taxon>
        <taxon>Hydroidolina</taxon>
        <taxon>Leptothecata</taxon>
        <taxon>Obeliida</taxon>
        <taxon>Clytiidae</taxon>
        <taxon>Clytia</taxon>
    </lineage>
</organism>
<dbReference type="AlphaFoldDB" id="A0A7M5TX97"/>
<feature type="region of interest" description="Disordered" evidence="2">
    <location>
        <begin position="106"/>
        <end position="141"/>
    </location>
</feature>
<reference evidence="3" key="1">
    <citation type="submission" date="2021-01" db="UniProtKB">
        <authorList>
            <consortium name="EnsemblMetazoa"/>
        </authorList>
    </citation>
    <scope>IDENTIFICATION</scope>
</reference>
<feature type="coiled-coil region" evidence="1">
    <location>
        <begin position="336"/>
        <end position="398"/>
    </location>
</feature>
<dbReference type="Proteomes" id="UP000594262">
    <property type="component" value="Unplaced"/>
</dbReference>
<dbReference type="RefSeq" id="XP_066920417.1">
    <property type="nucleotide sequence ID" value="XM_067064316.1"/>
</dbReference>
<feature type="compositionally biased region" description="Polar residues" evidence="2">
    <location>
        <begin position="441"/>
        <end position="451"/>
    </location>
</feature>